<evidence type="ECO:0000256" key="2">
    <source>
        <dbReference type="SAM" id="MobiDB-lite"/>
    </source>
</evidence>
<evidence type="ECO:0000313" key="4">
    <source>
        <dbReference type="EMBL" id="TXB97154.1"/>
    </source>
</evidence>
<dbReference type="GO" id="GO:0003676">
    <property type="term" value="F:nucleic acid binding"/>
    <property type="evidence" value="ECO:0007669"/>
    <property type="project" value="InterPro"/>
</dbReference>
<name>A0A5C6SEF2_FUSOC</name>
<dbReference type="Pfam" id="PF14529">
    <property type="entry name" value="Exo_endo_phos_2"/>
    <property type="match status" value="1"/>
</dbReference>
<accession>A0A5C6SEF2</accession>
<dbReference type="InterPro" id="IPR001878">
    <property type="entry name" value="Znf_CCHC"/>
</dbReference>
<dbReference type="InterPro" id="IPR005135">
    <property type="entry name" value="Endo/exonuclease/phosphatase"/>
</dbReference>
<feature type="region of interest" description="Disordered" evidence="2">
    <location>
        <begin position="446"/>
        <end position="509"/>
    </location>
</feature>
<evidence type="ECO:0000256" key="1">
    <source>
        <dbReference type="PROSITE-ProRule" id="PRU00047"/>
    </source>
</evidence>
<dbReference type="InterPro" id="IPR036691">
    <property type="entry name" value="Endo/exonu/phosph_ase_sf"/>
</dbReference>
<dbReference type="SUPFAM" id="SSF56219">
    <property type="entry name" value="DNase I-like"/>
    <property type="match status" value="1"/>
</dbReference>
<dbReference type="PROSITE" id="PS50158">
    <property type="entry name" value="ZF_CCHC"/>
    <property type="match status" value="1"/>
</dbReference>
<comment type="caution">
    <text evidence="4">The sequence shown here is derived from an EMBL/GenBank/DDBJ whole genome shotgun (WGS) entry which is preliminary data.</text>
</comment>
<gene>
    <name evidence="4" type="ORF">FocTR4_00012031</name>
</gene>
<dbReference type="EMBL" id="VMNF01000014">
    <property type="protein sequence ID" value="TXB97154.1"/>
    <property type="molecule type" value="Genomic_DNA"/>
</dbReference>
<dbReference type="GO" id="GO:0008270">
    <property type="term" value="F:zinc ion binding"/>
    <property type="evidence" value="ECO:0007669"/>
    <property type="project" value="UniProtKB-KW"/>
</dbReference>
<organism evidence="4 5">
    <name type="scientific">Fusarium oxysporum f. sp. cubense</name>
    <dbReference type="NCBI Taxonomy" id="61366"/>
    <lineage>
        <taxon>Eukaryota</taxon>
        <taxon>Fungi</taxon>
        <taxon>Dikarya</taxon>
        <taxon>Ascomycota</taxon>
        <taxon>Pezizomycotina</taxon>
        <taxon>Sordariomycetes</taxon>
        <taxon>Hypocreomycetidae</taxon>
        <taxon>Hypocreales</taxon>
        <taxon>Nectriaceae</taxon>
        <taxon>Fusarium</taxon>
        <taxon>Fusarium oxysporum species complex</taxon>
    </lineage>
</organism>
<sequence>MASFSTSPPAAPDPFDLRIHTPANLNRGARAALLQNSPATVNGTIGVLPVPRQMAQTPSSPLIAATAAAATEEAARANSPSISEQQPISIIESANDLAREHAEEYNAKLMVFQIFCAKFEEVAQQFATGPQRRFARQLADSFLGIWKRELSGSGPTTPKPSYSSVAAISLPAAHVRPAHRHHQQHRQQQQQHRQSDPPHHQGQQPTIAPLRQDLRVFIRLEAGAPARAHSGYAIRTLIREKLGAFSDKIRQVFQVRSGWAVLAADSATRDFLVEKQAEWAAELKPIVVETNKEWFTYVVSDFPKRLTDFHGNEVDSDSIVSDEIEMQTGLKPVDIRPARQFSDNPLTKALLVSFLKPTKRFWSLFGSSTARLVDKTDRLRQCETCWGFHFDRSCHRRPVCQRCGKIGHSTDDCAAPEQCINCLGPHQANFHRCPARPKKVRGVLRRLTKEQRGHVRTVGAEAYRQRQREAQPESHQEAHNSTYERQGEDAASQEQPSVRAPSPAISGAPSCIMVATTPQNDERDSLNTLLRWPVPERCLVAGDFNARHRSWQTGQATNRGHEVAGWASENDLRLLNTLDIPTNPHGNTIDLAFTNMPLAEATVEDHLATSSDHFTLSLTFLDIRSTPVQPAKIRVKTEDELKRFVEIVELGATEIPLTDSTPAELDELASSLVSLLTSAAKAAGRPARKGGRPAPWWTEECACAAAAFRAIRRSYPCGFNQDVQIAKRDFHRVVRRAKRQYWRNLIDNFSSSSAVFKAVRWLKSPGAFQPPPLQVDNVVYETQMDKANALRQATLERRTAEDDIINAWTPLALRWLGIWLDSRLSFRVHIEKWAAKAKAVAYHLRGLTNTIHGPLPSAVRGAVRACVEPVLLHGSEAWYPGTNRPRWSQPNKDTPSSNQHLIQRMNKALNQSMRAIVPVWKTTPTTILHRESGIPPVDQLLEA</sequence>
<evidence type="ECO:0000259" key="3">
    <source>
        <dbReference type="PROSITE" id="PS50158"/>
    </source>
</evidence>
<feature type="compositionally biased region" description="Basic residues" evidence="2">
    <location>
        <begin position="176"/>
        <end position="185"/>
    </location>
</feature>
<feature type="region of interest" description="Disordered" evidence="2">
    <location>
        <begin position="175"/>
        <end position="205"/>
    </location>
</feature>
<proteinExistence type="predicted"/>
<dbReference type="PANTHER" id="PTHR33481">
    <property type="entry name" value="REVERSE TRANSCRIPTASE"/>
    <property type="match status" value="1"/>
</dbReference>
<feature type="domain" description="CCHC-type" evidence="3">
    <location>
        <begin position="400"/>
        <end position="413"/>
    </location>
</feature>
<dbReference type="GO" id="GO:0003824">
    <property type="term" value="F:catalytic activity"/>
    <property type="evidence" value="ECO:0007669"/>
    <property type="project" value="InterPro"/>
</dbReference>
<keyword evidence="1" id="KW-0863">Zinc-finger</keyword>
<evidence type="ECO:0000313" key="5">
    <source>
        <dbReference type="Proteomes" id="UP000321331"/>
    </source>
</evidence>
<dbReference type="AlphaFoldDB" id="A0A5C6SEF2"/>
<feature type="compositionally biased region" description="Basic and acidic residues" evidence="2">
    <location>
        <begin position="463"/>
        <end position="478"/>
    </location>
</feature>
<keyword evidence="1" id="KW-0479">Metal-binding</keyword>
<keyword evidence="1" id="KW-0862">Zinc</keyword>
<dbReference type="Gene3D" id="3.60.10.10">
    <property type="entry name" value="Endonuclease/exonuclease/phosphatase"/>
    <property type="match status" value="1"/>
</dbReference>
<reference evidence="4 5" key="1">
    <citation type="submission" date="2019-07" db="EMBL/GenBank/DDBJ databases">
        <title>The First High-Quality Draft Genome Sequence of the Causal Agent of the Current Panama Disease Epidemic.</title>
        <authorList>
            <person name="Warmington R.J."/>
            <person name="Kay W."/>
            <person name="Jeffries A."/>
            <person name="Bebber D."/>
            <person name="Moore K."/>
            <person name="Studholme D.J."/>
        </authorList>
    </citation>
    <scope>NUCLEOTIDE SEQUENCE [LARGE SCALE GENOMIC DNA]</scope>
    <source>
        <strain evidence="4 5">TR4</strain>
    </source>
</reference>
<protein>
    <recommendedName>
        <fullName evidence="3">CCHC-type domain-containing protein</fullName>
    </recommendedName>
</protein>
<dbReference type="PANTHER" id="PTHR33481:SF1">
    <property type="entry name" value="ENDONUCLEASE_EXONUCLEASE_PHOSPHATASE DOMAIN-CONTAINING PROTEIN-RELATED"/>
    <property type="match status" value="1"/>
</dbReference>
<dbReference type="Proteomes" id="UP000321331">
    <property type="component" value="Unassembled WGS sequence"/>
</dbReference>